<keyword evidence="7" id="KW-0560">Oxidoreductase</keyword>
<comment type="pathway">
    <text evidence="10">Lipid metabolism; oxylipin biosynthesis.</text>
</comment>
<comment type="function">
    <text evidence="10">Plant lipoxygenase may be involved in a number of diverse aspects of plant physiology including growth and development, pest resistance, and senescence or responses to wounding.</text>
</comment>
<evidence type="ECO:0000256" key="7">
    <source>
        <dbReference type="ARBA" id="ARBA00023002"/>
    </source>
</evidence>
<dbReference type="Gene3D" id="4.10.375.10">
    <property type="entry name" value="Lipoxygenase-1, Domain 2"/>
    <property type="match status" value="1"/>
</dbReference>
<sequence length="844" mass="95082">MELLHAKAGEVVGRVAGMVDTAHALRLNVAGKIFRLDEMAQYKGTAYIMKTRKENADAEDDASEQQGKHVTIQLVSREVDPKNGKALVSDESILERWNESSNTVDEHIKFSLQFDVPKRFGIPVAILVKNRHPNEFHLVSFSLHVPHVVEDVEYWADSWVASTGNTDGRVFFLNMACLPSDTPAALKEYRESELKEIRGNGKGERKEGDRIYDYALYNDLGNPDAKPEFTRRTLGGSADFPFPRRLRTGRPPTKTSPEYEFRPENPTFYIPRDEHFDPIKEKDFGGARARAAAHNKGAVAEIPINSENFESVEIIKRAYAAKDAPASDPLYKLPQVLHGDGNEWQTDAEFAREFLAGLNPLEIKLVTEFPIKSKLSADKYGDPVSAISAKHIDHSLEGLSIEQALSNKKLFVVDHHDVYLPLLKKINAQPAKKAYATRTLMFLCSDQTLKVLAIELVLPGSDGGKKNARVFTPPADSSKTDYLWELAKAHVMSNEMAVHQATSHFGRSHSMTEPVIIATYRHLSKLHPIHQLMLPHFKYTLQINTTARERLISGGGMFEGVFTPGAHFLELVVSYYRDVWDFESQALPNDLVRRGMAVPDRCAKEGVKLVIADYPYAADGLELWSAMKGWNADYVNIYYRDDRAIQRDAELQSWWTEFRTIAHADKKDAPGWPELKGKKDLVEIVTIMQWLASVQHAVVNYSQYDFASFMPQHPTVTRRLIPEAGTAEWEELQANPEKFYLSAISDTKTALAMMTAFETTASHAINEEYICDRARNWTENEKVKVAFERYKTRLSEIDLLIKSRNLDKQLKNRTSAAGVFPYQILRPSSGPGITAMGIPNSVTA</sequence>
<keyword evidence="4 10" id="KW-0925">Oxylipin biosynthesis</keyword>
<dbReference type="PRINTS" id="PR00087">
    <property type="entry name" value="LIPOXYGENASE"/>
</dbReference>
<feature type="domain" description="Lipoxygenase" evidence="12">
    <location>
        <begin position="176"/>
        <end position="844"/>
    </location>
</feature>
<dbReference type="PROSITE" id="PS00081">
    <property type="entry name" value="LIPOXYGENASE_2"/>
    <property type="match status" value="1"/>
</dbReference>
<dbReference type="PROSITE" id="PS51393">
    <property type="entry name" value="LIPOXYGENASE_3"/>
    <property type="match status" value="1"/>
</dbReference>
<name>A0A8T0GU15_CERPU</name>
<dbReference type="GO" id="GO:0034440">
    <property type="term" value="P:lipid oxidation"/>
    <property type="evidence" value="ECO:0007669"/>
    <property type="project" value="InterPro"/>
</dbReference>
<keyword evidence="6" id="KW-0223">Dioxygenase</keyword>
<dbReference type="EMBL" id="CM026430">
    <property type="protein sequence ID" value="KAG0562403.1"/>
    <property type="molecule type" value="Genomic_DNA"/>
</dbReference>
<dbReference type="InterPro" id="IPR013819">
    <property type="entry name" value="LipOase_C"/>
</dbReference>
<dbReference type="GO" id="GO:0006633">
    <property type="term" value="P:fatty acid biosynthetic process"/>
    <property type="evidence" value="ECO:0007669"/>
    <property type="project" value="UniProtKB-KW"/>
</dbReference>
<comment type="caution">
    <text evidence="13">The sequence shown here is derived from an EMBL/GenBank/DDBJ whole genome shotgun (WGS) entry which is preliminary data.</text>
</comment>
<protein>
    <recommendedName>
        <fullName evidence="10">Lipoxygenase</fullName>
        <ecNumber evidence="10">1.13.11.-</ecNumber>
    </recommendedName>
</protein>
<reference evidence="13" key="1">
    <citation type="submission" date="2020-06" db="EMBL/GenBank/DDBJ databases">
        <title>WGS assembly of Ceratodon purpureus strain R40.</title>
        <authorList>
            <person name="Carey S.B."/>
            <person name="Jenkins J."/>
            <person name="Shu S."/>
            <person name="Lovell J.T."/>
            <person name="Sreedasyam A."/>
            <person name="Maumus F."/>
            <person name="Tiley G.P."/>
            <person name="Fernandez-Pozo N."/>
            <person name="Barry K."/>
            <person name="Chen C."/>
            <person name="Wang M."/>
            <person name="Lipzen A."/>
            <person name="Daum C."/>
            <person name="Saski C.A."/>
            <person name="Payton A.C."/>
            <person name="Mcbreen J.C."/>
            <person name="Conrad R.E."/>
            <person name="Kollar L.M."/>
            <person name="Olsson S."/>
            <person name="Huttunen S."/>
            <person name="Landis J.B."/>
            <person name="Wickett N.J."/>
            <person name="Johnson M.G."/>
            <person name="Rensing S.A."/>
            <person name="Grimwood J."/>
            <person name="Schmutz J."/>
            <person name="Mcdaniel S.F."/>
        </authorList>
    </citation>
    <scope>NUCLEOTIDE SEQUENCE</scope>
    <source>
        <strain evidence="13">R40</strain>
    </source>
</reference>
<dbReference type="InterPro" id="IPR001246">
    <property type="entry name" value="LipOase_plant"/>
</dbReference>
<evidence type="ECO:0000259" key="12">
    <source>
        <dbReference type="PROSITE" id="PS51393"/>
    </source>
</evidence>
<organism evidence="13 14">
    <name type="scientific">Ceratodon purpureus</name>
    <name type="common">Fire moss</name>
    <name type="synonym">Dicranum purpureum</name>
    <dbReference type="NCBI Taxonomy" id="3225"/>
    <lineage>
        <taxon>Eukaryota</taxon>
        <taxon>Viridiplantae</taxon>
        <taxon>Streptophyta</taxon>
        <taxon>Embryophyta</taxon>
        <taxon>Bryophyta</taxon>
        <taxon>Bryophytina</taxon>
        <taxon>Bryopsida</taxon>
        <taxon>Dicranidae</taxon>
        <taxon>Pseudoditrichales</taxon>
        <taxon>Ditrichaceae</taxon>
        <taxon>Ceratodon</taxon>
    </lineage>
</organism>
<keyword evidence="8" id="KW-0443">Lipid metabolism</keyword>
<dbReference type="Pfam" id="PF00305">
    <property type="entry name" value="Lipoxygenase"/>
    <property type="match status" value="2"/>
</dbReference>
<evidence type="ECO:0000256" key="10">
    <source>
        <dbReference type="RuleBase" id="RU003975"/>
    </source>
</evidence>
<evidence type="ECO:0000256" key="2">
    <source>
        <dbReference type="ARBA" id="ARBA00022516"/>
    </source>
</evidence>
<dbReference type="InterPro" id="IPR036392">
    <property type="entry name" value="PLAT/LH2_dom_sf"/>
</dbReference>
<evidence type="ECO:0000256" key="11">
    <source>
        <dbReference type="SAM" id="MobiDB-lite"/>
    </source>
</evidence>
<dbReference type="EC" id="1.13.11.-" evidence="10"/>
<keyword evidence="5" id="KW-0276">Fatty acid metabolism</keyword>
<dbReference type="InterPro" id="IPR000907">
    <property type="entry name" value="LipOase"/>
</dbReference>
<gene>
    <name evidence="13" type="ORF">KC19_9G143400</name>
</gene>
<evidence type="ECO:0000256" key="5">
    <source>
        <dbReference type="ARBA" id="ARBA00022832"/>
    </source>
</evidence>
<evidence type="ECO:0000256" key="8">
    <source>
        <dbReference type="ARBA" id="ARBA00023098"/>
    </source>
</evidence>
<keyword evidence="3" id="KW-0479">Metal-binding</keyword>
<dbReference type="Gene3D" id="3.10.450.60">
    <property type="match status" value="1"/>
</dbReference>
<keyword evidence="14" id="KW-1185">Reference proteome</keyword>
<evidence type="ECO:0000256" key="6">
    <source>
        <dbReference type="ARBA" id="ARBA00022964"/>
    </source>
</evidence>
<dbReference type="InterPro" id="IPR036226">
    <property type="entry name" value="LipOase_C_sf"/>
</dbReference>
<comment type="similarity">
    <text evidence="1 10">Belongs to the lipoxygenase family.</text>
</comment>
<proteinExistence type="inferred from homology"/>
<evidence type="ECO:0000256" key="1">
    <source>
        <dbReference type="ARBA" id="ARBA00009419"/>
    </source>
</evidence>
<dbReference type="AlphaFoldDB" id="A0A8T0GU15"/>
<evidence type="ECO:0000256" key="3">
    <source>
        <dbReference type="ARBA" id="ARBA00022723"/>
    </source>
</evidence>
<dbReference type="PANTHER" id="PTHR11771">
    <property type="entry name" value="LIPOXYGENASE"/>
    <property type="match status" value="1"/>
</dbReference>
<feature type="region of interest" description="Disordered" evidence="11">
    <location>
        <begin position="240"/>
        <end position="272"/>
    </location>
</feature>
<dbReference type="GO" id="GO:0016702">
    <property type="term" value="F:oxidoreductase activity, acting on single donors with incorporation of molecular oxygen, incorporation of two atoms of oxygen"/>
    <property type="evidence" value="ECO:0007669"/>
    <property type="project" value="InterPro"/>
</dbReference>
<dbReference type="Proteomes" id="UP000822688">
    <property type="component" value="Chromosome 9"/>
</dbReference>
<evidence type="ECO:0000256" key="9">
    <source>
        <dbReference type="ARBA" id="ARBA00023160"/>
    </source>
</evidence>
<dbReference type="SUPFAM" id="SSF49723">
    <property type="entry name" value="Lipase/lipooxygenase domain (PLAT/LH2 domain)"/>
    <property type="match status" value="1"/>
</dbReference>
<keyword evidence="2 10" id="KW-0444">Lipid biosynthesis</keyword>
<dbReference type="InterPro" id="IPR001024">
    <property type="entry name" value="PLAT/LH2_dom"/>
</dbReference>
<dbReference type="Gene3D" id="1.20.245.10">
    <property type="entry name" value="Lipoxygenase-1, Domain 5"/>
    <property type="match status" value="1"/>
</dbReference>
<dbReference type="GO" id="GO:0031408">
    <property type="term" value="P:oxylipin biosynthetic process"/>
    <property type="evidence" value="ECO:0007669"/>
    <property type="project" value="UniProtKB-UniRule"/>
</dbReference>
<keyword evidence="9 10" id="KW-0275">Fatty acid biosynthesis</keyword>
<evidence type="ECO:0000313" key="13">
    <source>
        <dbReference type="EMBL" id="KAG0562403.1"/>
    </source>
</evidence>
<dbReference type="InterPro" id="IPR020834">
    <property type="entry name" value="LipOase_CS"/>
</dbReference>
<evidence type="ECO:0000256" key="4">
    <source>
        <dbReference type="ARBA" id="ARBA00022767"/>
    </source>
</evidence>
<dbReference type="Gene3D" id="2.60.60.20">
    <property type="entry name" value="PLAT/LH2 domain"/>
    <property type="match status" value="1"/>
</dbReference>
<dbReference type="PRINTS" id="PR00468">
    <property type="entry name" value="PLTLPOXGNASE"/>
</dbReference>
<dbReference type="GO" id="GO:0046872">
    <property type="term" value="F:metal ion binding"/>
    <property type="evidence" value="ECO:0007669"/>
    <property type="project" value="UniProtKB-UniRule"/>
</dbReference>
<dbReference type="SMART" id="SM00308">
    <property type="entry name" value="LH2"/>
    <property type="match status" value="1"/>
</dbReference>
<accession>A0A8T0GU15</accession>
<evidence type="ECO:0000313" key="14">
    <source>
        <dbReference type="Proteomes" id="UP000822688"/>
    </source>
</evidence>
<dbReference type="SUPFAM" id="SSF48484">
    <property type="entry name" value="Lipoxigenase"/>
    <property type="match status" value="1"/>
</dbReference>